<evidence type="ECO:0000256" key="7">
    <source>
        <dbReference type="PIRSR" id="PIRSR038994-3"/>
    </source>
</evidence>
<feature type="binding site" evidence="6">
    <location>
        <position position="242"/>
    </location>
    <ligand>
        <name>substrate</name>
    </ligand>
</feature>
<dbReference type="GO" id="GO:0006046">
    <property type="term" value="P:N-acetylglucosamine catabolic process"/>
    <property type="evidence" value="ECO:0007669"/>
    <property type="project" value="TreeGrafter"/>
</dbReference>
<name>A0A942YLD9_9BACI</name>
<feature type="binding site" evidence="6">
    <location>
        <begin position="210"/>
        <end position="211"/>
    </location>
    <ligand>
        <name>substrate</name>
    </ligand>
</feature>
<comment type="caution">
    <text evidence="9">The sequence shown here is derived from an EMBL/GenBank/DDBJ whole genome shotgun (WGS) entry which is preliminary data.</text>
</comment>
<comment type="similarity">
    <text evidence="1 4">Belongs to the metallo-dependent hydrolases superfamily. NagA family.</text>
</comment>
<protein>
    <submittedName>
        <fullName evidence="9">Amidohydrolase family protein</fullName>
    </submittedName>
</protein>
<feature type="binding site" evidence="6">
    <location>
        <position position="131"/>
    </location>
    <ligand>
        <name>substrate</name>
    </ligand>
</feature>
<evidence type="ECO:0000256" key="2">
    <source>
        <dbReference type="ARBA" id="ARBA00022723"/>
    </source>
</evidence>
<accession>A0A942YLD9</accession>
<dbReference type="EMBL" id="JAGYPJ010000001">
    <property type="protein sequence ID" value="MBS4200552.1"/>
    <property type="molecule type" value="Genomic_DNA"/>
</dbReference>
<dbReference type="PIRSF" id="PIRSF038994">
    <property type="entry name" value="NagA"/>
    <property type="match status" value="1"/>
</dbReference>
<keyword evidence="2 7" id="KW-0479">Metal-binding</keyword>
<evidence type="ECO:0000259" key="8">
    <source>
        <dbReference type="Pfam" id="PF01979"/>
    </source>
</evidence>
<evidence type="ECO:0000256" key="3">
    <source>
        <dbReference type="ARBA" id="ARBA00022801"/>
    </source>
</evidence>
<dbReference type="InterPro" id="IPR032466">
    <property type="entry name" value="Metal_Hydrolase"/>
</dbReference>
<dbReference type="Pfam" id="PF01979">
    <property type="entry name" value="Amidohydro_1"/>
    <property type="match status" value="1"/>
</dbReference>
<proteinExistence type="inferred from homology"/>
<evidence type="ECO:0000313" key="10">
    <source>
        <dbReference type="Proteomes" id="UP000682713"/>
    </source>
</evidence>
<feature type="active site" description="Proton donor/acceptor" evidence="5">
    <location>
        <position position="264"/>
    </location>
</feature>
<gene>
    <name evidence="9" type="ORF">KHA93_13015</name>
</gene>
<dbReference type="Proteomes" id="UP000682713">
    <property type="component" value="Unassembled WGS sequence"/>
</dbReference>
<evidence type="ECO:0000256" key="6">
    <source>
        <dbReference type="PIRSR" id="PIRSR038994-2"/>
    </source>
</evidence>
<keyword evidence="4" id="KW-0119">Carbohydrate metabolism</keyword>
<evidence type="ECO:0000256" key="5">
    <source>
        <dbReference type="PIRSR" id="PIRSR038994-1"/>
    </source>
</evidence>
<dbReference type="Gene3D" id="3.20.20.140">
    <property type="entry name" value="Metal-dependent hydrolases"/>
    <property type="match status" value="1"/>
</dbReference>
<feature type="binding site" evidence="7">
    <location>
        <position position="186"/>
    </location>
    <ligand>
        <name>Zn(2+)</name>
        <dbReference type="ChEBI" id="CHEBI:29105"/>
    </ligand>
</feature>
<reference evidence="9 10" key="1">
    <citation type="submission" date="2021-05" db="EMBL/GenBank/DDBJ databases">
        <title>Novel Bacillus species.</title>
        <authorList>
            <person name="Liu G."/>
        </authorList>
    </citation>
    <scope>NUCLEOTIDE SEQUENCE [LARGE SCALE GENOMIC DNA]</scope>
    <source>
        <strain evidence="9 10">FJAT-49732</strain>
    </source>
</reference>
<organism evidence="9 10">
    <name type="scientific">Lederbergia citrisecunda</name>
    <dbReference type="NCBI Taxonomy" id="2833583"/>
    <lineage>
        <taxon>Bacteria</taxon>
        <taxon>Bacillati</taxon>
        <taxon>Bacillota</taxon>
        <taxon>Bacilli</taxon>
        <taxon>Bacillales</taxon>
        <taxon>Bacillaceae</taxon>
        <taxon>Lederbergia</taxon>
    </lineage>
</organism>
<keyword evidence="3 4" id="KW-0378">Hydrolase</keyword>
<dbReference type="InterPro" id="IPR006680">
    <property type="entry name" value="Amidohydro-rel"/>
</dbReference>
<feature type="binding site" evidence="6">
    <location>
        <position position="218"/>
    </location>
    <ligand>
        <name>substrate</name>
    </ligand>
</feature>
<feature type="binding site" evidence="7">
    <location>
        <position position="207"/>
    </location>
    <ligand>
        <name>Zn(2+)</name>
        <dbReference type="ChEBI" id="CHEBI:29105"/>
    </ligand>
</feature>
<dbReference type="GO" id="GO:0008448">
    <property type="term" value="F:N-acetylglucosamine-6-phosphate deacetylase activity"/>
    <property type="evidence" value="ECO:0007669"/>
    <property type="project" value="InterPro"/>
</dbReference>
<evidence type="ECO:0000256" key="1">
    <source>
        <dbReference type="ARBA" id="ARBA00010716"/>
    </source>
</evidence>
<dbReference type="AlphaFoldDB" id="A0A942YLD9"/>
<keyword evidence="10" id="KW-1185">Reference proteome</keyword>
<dbReference type="SUPFAM" id="SSF51556">
    <property type="entry name" value="Metallo-dependent hydrolases"/>
    <property type="match status" value="1"/>
</dbReference>
<feature type="domain" description="Amidohydrolase-related" evidence="8">
    <location>
        <begin position="36"/>
        <end position="376"/>
    </location>
</feature>
<evidence type="ECO:0000256" key="4">
    <source>
        <dbReference type="PIRNR" id="PIRNR038994"/>
    </source>
</evidence>
<feature type="binding site" evidence="6">
    <location>
        <begin position="301"/>
        <end position="303"/>
    </location>
    <ligand>
        <name>substrate</name>
    </ligand>
</feature>
<dbReference type="InterPro" id="IPR003764">
    <property type="entry name" value="GlcNAc_6-P_deAcase"/>
</dbReference>
<evidence type="ECO:0000313" key="9">
    <source>
        <dbReference type="EMBL" id="MBS4200552.1"/>
    </source>
</evidence>
<dbReference type="PANTHER" id="PTHR11113">
    <property type="entry name" value="N-ACETYLGLUCOSAMINE-6-PHOSPHATE DEACETYLASE"/>
    <property type="match status" value="1"/>
</dbReference>
<sequence length="380" mass="41511">MTIKGVHFATGKSISVTIDEGKISNISGENNDSPYYIAPGLVDLQINGYHGYDFNTLPFTEDLVTQITEALWKEGVTSFYPTIITNSDDTIEKAVKTIASVCEKNDIIGKCIPGIHIEGPFISPEDGPRGAHGKEFVKAPDWELFQRWQEAANGRIKIITLSPEWPESVEFIEKCVGSGVVVSIGHTAATPEQIREAVAAGAKMSTHLGNGAHLMLPRHPNYIWEQLAQDDLWTCLISDGFHLPESFLKVAMKVKGQRSMLVSDAVYLSGLAPGHYDTHIGGQVVLTPEGKLHTKDNPKILAGSAQMLKEGISHLYKSGLTSLSEAWEMASIRPSAFTGLPTLEGLRKNAPADLVVFQWNENRVKVVQTYKAGKLVYSVG</sequence>
<feature type="binding site" evidence="7">
    <location>
        <position position="118"/>
    </location>
    <ligand>
        <name>Zn(2+)</name>
        <dbReference type="ChEBI" id="CHEBI:29105"/>
    </ligand>
</feature>
<comment type="cofactor">
    <cofactor evidence="7">
        <name>a divalent metal cation</name>
        <dbReference type="ChEBI" id="CHEBI:60240"/>
    </cofactor>
    <text evidence="7">Binds 1 divalent metal cation per subunit.</text>
</comment>
<dbReference type="PANTHER" id="PTHR11113:SF14">
    <property type="entry name" value="N-ACETYLGLUCOSAMINE-6-PHOSPHATE DEACETYLASE"/>
    <property type="match status" value="1"/>
</dbReference>
<dbReference type="GO" id="GO:0046872">
    <property type="term" value="F:metal ion binding"/>
    <property type="evidence" value="ECO:0007669"/>
    <property type="project" value="UniProtKB-KW"/>
</dbReference>